<organism evidence="16 17">
    <name type="scientific">Ranitomeya imitator</name>
    <name type="common">mimic poison frog</name>
    <dbReference type="NCBI Taxonomy" id="111125"/>
    <lineage>
        <taxon>Eukaryota</taxon>
        <taxon>Metazoa</taxon>
        <taxon>Chordata</taxon>
        <taxon>Craniata</taxon>
        <taxon>Vertebrata</taxon>
        <taxon>Euteleostomi</taxon>
        <taxon>Amphibia</taxon>
        <taxon>Batrachia</taxon>
        <taxon>Anura</taxon>
        <taxon>Neobatrachia</taxon>
        <taxon>Hyloidea</taxon>
        <taxon>Dendrobatidae</taxon>
        <taxon>Dendrobatinae</taxon>
        <taxon>Ranitomeya</taxon>
    </lineage>
</organism>
<accession>A0ABN9LPJ0</accession>
<comment type="catalytic activity">
    <reaction evidence="13">
        <text>a di-trans,poly-cis-dolichyl beta-D-mannosyl phosphate + L-seryl-[protein] = 3-O-(alpha-D-mannosyl)-L-seryl-[protein] + a di-trans,poly-cis-dolichyl phosphate + H(+)</text>
        <dbReference type="Rhea" id="RHEA:17377"/>
        <dbReference type="Rhea" id="RHEA-COMP:9863"/>
        <dbReference type="Rhea" id="RHEA-COMP:13546"/>
        <dbReference type="Rhea" id="RHEA-COMP:19498"/>
        <dbReference type="Rhea" id="RHEA-COMP:19501"/>
        <dbReference type="ChEBI" id="CHEBI:15378"/>
        <dbReference type="ChEBI" id="CHEBI:29999"/>
        <dbReference type="ChEBI" id="CHEBI:57683"/>
        <dbReference type="ChEBI" id="CHEBI:58211"/>
        <dbReference type="ChEBI" id="CHEBI:137321"/>
        <dbReference type="EC" id="2.4.1.109"/>
    </reaction>
</comment>
<feature type="transmembrane region" description="Helical" evidence="14">
    <location>
        <begin position="40"/>
        <end position="62"/>
    </location>
</feature>
<dbReference type="InterPro" id="IPR003342">
    <property type="entry name" value="ArnT-like_N"/>
</dbReference>
<keyword evidence="7 14" id="KW-0812">Transmembrane</keyword>
<feature type="transmembrane region" description="Helical" evidence="14">
    <location>
        <begin position="98"/>
        <end position="118"/>
    </location>
</feature>
<dbReference type="InterPro" id="IPR016093">
    <property type="entry name" value="MIR_motif"/>
</dbReference>
<evidence type="ECO:0000256" key="2">
    <source>
        <dbReference type="ARBA" id="ARBA00004922"/>
    </source>
</evidence>
<dbReference type="CDD" id="cd23281">
    <property type="entry name" value="beta-trefoil_MIR_POMT1"/>
    <property type="match status" value="1"/>
</dbReference>
<feature type="domain" description="MIR" evidence="15">
    <location>
        <begin position="400"/>
        <end position="459"/>
    </location>
</feature>
<dbReference type="Gene3D" id="2.80.10.50">
    <property type="match status" value="1"/>
</dbReference>
<comment type="caution">
    <text evidence="16">The sequence shown here is derived from an EMBL/GenBank/DDBJ whole genome shotgun (WGS) entry which is preliminary data.</text>
</comment>
<name>A0ABN9LPJ0_9NEOB</name>
<dbReference type="InterPro" id="IPR036300">
    <property type="entry name" value="MIR_dom_sf"/>
</dbReference>
<comment type="pathway">
    <text evidence="2">Protein modification; protein glycosylation.</text>
</comment>
<proteinExistence type="inferred from homology"/>
<dbReference type="Pfam" id="PF16192">
    <property type="entry name" value="PMT_4TMC"/>
    <property type="match status" value="1"/>
</dbReference>
<dbReference type="InterPro" id="IPR027005">
    <property type="entry name" value="PMT-like"/>
</dbReference>
<evidence type="ECO:0000313" key="17">
    <source>
        <dbReference type="Proteomes" id="UP001176940"/>
    </source>
</evidence>
<evidence type="ECO:0000256" key="13">
    <source>
        <dbReference type="ARBA" id="ARBA00045102"/>
    </source>
</evidence>
<protein>
    <recommendedName>
        <fullName evidence="4">dolichyl-phosphate-mannose--protein mannosyltransferase</fullName>
        <ecNumber evidence="4">2.4.1.109</ecNumber>
    </recommendedName>
</protein>
<evidence type="ECO:0000256" key="6">
    <source>
        <dbReference type="ARBA" id="ARBA00022679"/>
    </source>
</evidence>
<evidence type="ECO:0000256" key="1">
    <source>
        <dbReference type="ARBA" id="ARBA00004477"/>
    </source>
</evidence>
<evidence type="ECO:0000256" key="9">
    <source>
        <dbReference type="ARBA" id="ARBA00022824"/>
    </source>
</evidence>
<keyword evidence="10 14" id="KW-1133">Transmembrane helix</keyword>
<dbReference type="EC" id="2.4.1.109" evidence="4"/>
<dbReference type="InterPro" id="IPR032421">
    <property type="entry name" value="PMT_4TMC"/>
</dbReference>
<evidence type="ECO:0000256" key="5">
    <source>
        <dbReference type="ARBA" id="ARBA00022676"/>
    </source>
</evidence>
<feature type="transmembrane region" description="Helical" evidence="14">
    <location>
        <begin position="183"/>
        <end position="201"/>
    </location>
</feature>
<evidence type="ECO:0000256" key="14">
    <source>
        <dbReference type="SAM" id="Phobius"/>
    </source>
</evidence>
<evidence type="ECO:0000256" key="12">
    <source>
        <dbReference type="ARBA" id="ARBA00045085"/>
    </source>
</evidence>
<dbReference type="PROSITE" id="PS50919">
    <property type="entry name" value="MIR"/>
    <property type="match status" value="3"/>
</dbReference>
<evidence type="ECO:0000256" key="3">
    <source>
        <dbReference type="ARBA" id="ARBA00007222"/>
    </source>
</evidence>
<comment type="catalytic activity">
    <reaction evidence="12">
        <text>a di-trans,poly-cis-dolichyl beta-D-mannosyl phosphate + L-threonyl-[protein] = 3-O-(alpha-D-mannosyl)-L-threonyl-[protein] + a di-trans,poly-cis-dolichyl phosphate + H(+)</text>
        <dbReference type="Rhea" id="RHEA:53396"/>
        <dbReference type="Rhea" id="RHEA-COMP:11060"/>
        <dbReference type="Rhea" id="RHEA-COMP:13547"/>
        <dbReference type="Rhea" id="RHEA-COMP:19498"/>
        <dbReference type="Rhea" id="RHEA-COMP:19501"/>
        <dbReference type="ChEBI" id="CHEBI:15378"/>
        <dbReference type="ChEBI" id="CHEBI:30013"/>
        <dbReference type="ChEBI" id="CHEBI:57683"/>
        <dbReference type="ChEBI" id="CHEBI:58211"/>
        <dbReference type="ChEBI" id="CHEBI:137323"/>
        <dbReference type="EC" id="2.4.1.109"/>
    </reaction>
</comment>
<dbReference type="EMBL" id="CAUEEQ010022133">
    <property type="protein sequence ID" value="CAJ0944203.1"/>
    <property type="molecule type" value="Genomic_DNA"/>
</dbReference>
<evidence type="ECO:0000256" key="4">
    <source>
        <dbReference type="ARBA" id="ARBA00012839"/>
    </source>
</evidence>
<evidence type="ECO:0000259" key="15">
    <source>
        <dbReference type="PROSITE" id="PS50919"/>
    </source>
</evidence>
<sequence length="786" mass="88623">MYVHSDCTSRIVPLRYVGSLVSCLYIPFHNMAAVKKSPFIVTLEINLLIVALTLLGLTSRLWNLSHPPAVVFDEVYYGQFISLYMKRIFFLDDSGPPLGHMLLALGGYLGGFDGNFMWNRIGAEYSSSVPVWSLRLLPALSGGLCVPLAYQIVVELGYSAWAGGAAALLILFENALVTQSRLILLESVLIFFILLAIMSYLKFHRQQQTSPFSPRWWFWLVLTGVSGFCAVGVKYIGLFSYLLILGLAGVHGWQLLGDRKLSNVLVLCYLGARGMALLLLPMFLYLGMFYIHLSILSRSGPHDHIMSSAFQSSLEGGLSRITQGQPLEVAFGSQITLRNTLGKPVPCWLHSHKNNYPIIYEGGRGSSHQQQVTCYPYKDVNNWWIVKDPARQDMVVSAPPRVVRHGDTVQLLHGMTARFLNTYARRCCPPFSPYAQEISGYIDYNISMPAQTLWKVEIQNRESDGDTWKTIVSEVKLVHVNTSAALKLSGSALPDWGFRQLEVVGDKVAKGSHQSMVWNVEEHRYGRSQDQAEREEELHTPPQMDVGRNLSFMARFWELQWKMLTMRSESPEHKYCSSPADWVALDTSIAYWHHPRTTAQIQLLGNPVIWYSANAGAIVYSVLSLYYLLRQRRRIHDVPPGDGCDVSSIDTHKVLPPRSAAITCAYVVSAGTWHTLQLTGTLCLGGWAVNYLPFFLMEKTLFLYHYLPALTLQILLLPPVLEHVHQHVLRSDTLQNTFSAVLLVWMSSIVLIFSKLSPLTYGEPALAPQELRGLRWKDTWDILIRK</sequence>
<evidence type="ECO:0000256" key="8">
    <source>
        <dbReference type="ARBA" id="ARBA00022737"/>
    </source>
</evidence>
<reference evidence="16" key="1">
    <citation type="submission" date="2023-07" db="EMBL/GenBank/DDBJ databases">
        <authorList>
            <person name="Stuckert A."/>
        </authorList>
    </citation>
    <scope>NUCLEOTIDE SEQUENCE</scope>
</reference>
<keyword evidence="5" id="KW-0328">Glycosyltransferase</keyword>
<keyword evidence="8" id="KW-0677">Repeat</keyword>
<feature type="transmembrane region" description="Helical" evidence="14">
    <location>
        <begin position="701"/>
        <end position="721"/>
    </location>
</feature>
<evidence type="ECO:0000256" key="11">
    <source>
        <dbReference type="ARBA" id="ARBA00023136"/>
    </source>
</evidence>
<feature type="domain" description="MIR" evidence="15">
    <location>
        <begin position="326"/>
        <end position="389"/>
    </location>
</feature>
<keyword evidence="9" id="KW-0256">Endoplasmic reticulum</keyword>
<feature type="transmembrane region" description="Helical" evidence="14">
    <location>
        <begin position="264"/>
        <end position="291"/>
    </location>
</feature>
<feature type="transmembrane region" description="Helical" evidence="14">
    <location>
        <begin position="733"/>
        <end position="753"/>
    </location>
</feature>
<dbReference type="Pfam" id="PF02366">
    <property type="entry name" value="PMT"/>
    <property type="match status" value="1"/>
</dbReference>
<feature type="domain" description="MIR" evidence="15">
    <location>
        <begin position="465"/>
        <end position="523"/>
    </location>
</feature>
<keyword evidence="6" id="KW-0808">Transferase</keyword>
<comment type="similarity">
    <text evidence="3">Belongs to the glycosyltransferase 39 family.</text>
</comment>
<gene>
    <name evidence="16" type="ORF">RIMI_LOCUS10296180</name>
</gene>
<feature type="transmembrane region" description="Helical" evidence="14">
    <location>
        <begin position="608"/>
        <end position="629"/>
    </location>
</feature>
<dbReference type="PANTHER" id="PTHR10050">
    <property type="entry name" value="DOLICHYL-PHOSPHATE-MANNOSE--PROTEIN MANNOSYLTRANSFERASE"/>
    <property type="match status" value="1"/>
</dbReference>
<dbReference type="PANTHER" id="PTHR10050:SF51">
    <property type="entry name" value="PROTEIN O-MANNOSYL-TRANSFERASE 1"/>
    <property type="match status" value="1"/>
</dbReference>
<evidence type="ECO:0000313" key="16">
    <source>
        <dbReference type="EMBL" id="CAJ0944203.1"/>
    </source>
</evidence>
<dbReference type="Pfam" id="PF02815">
    <property type="entry name" value="MIR"/>
    <property type="match status" value="1"/>
</dbReference>
<feature type="transmembrane region" description="Helical" evidence="14">
    <location>
        <begin position="130"/>
        <end position="150"/>
    </location>
</feature>
<keyword evidence="11 14" id="KW-0472">Membrane</keyword>
<feature type="transmembrane region" description="Helical" evidence="14">
    <location>
        <begin position="156"/>
        <end position="176"/>
    </location>
</feature>
<comment type="subcellular location">
    <subcellularLocation>
        <location evidence="1">Endoplasmic reticulum membrane</location>
        <topology evidence="1">Multi-pass membrane protein</topology>
    </subcellularLocation>
</comment>
<dbReference type="SUPFAM" id="SSF82109">
    <property type="entry name" value="MIR domain"/>
    <property type="match status" value="1"/>
</dbReference>
<evidence type="ECO:0000256" key="10">
    <source>
        <dbReference type="ARBA" id="ARBA00022989"/>
    </source>
</evidence>
<dbReference type="SMART" id="SM00472">
    <property type="entry name" value="MIR"/>
    <property type="match status" value="3"/>
</dbReference>
<dbReference type="Proteomes" id="UP001176940">
    <property type="component" value="Unassembled WGS sequence"/>
</dbReference>
<evidence type="ECO:0000256" key="7">
    <source>
        <dbReference type="ARBA" id="ARBA00022692"/>
    </source>
</evidence>
<feature type="transmembrane region" description="Helical" evidence="14">
    <location>
        <begin position="216"/>
        <end position="244"/>
    </location>
</feature>
<keyword evidence="17" id="KW-1185">Reference proteome</keyword>